<dbReference type="HAMAP" id="MF_00909">
    <property type="entry name" value="FtsZ"/>
    <property type="match status" value="1"/>
</dbReference>
<dbReference type="PANTHER" id="PTHR30314:SF3">
    <property type="entry name" value="MITOCHONDRIAL DIVISION PROTEIN FSZA"/>
    <property type="match status" value="1"/>
</dbReference>
<dbReference type="InterPro" id="IPR018316">
    <property type="entry name" value="Tubulin/FtsZ_2-layer-sand-dom"/>
</dbReference>
<dbReference type="InterPro" id="IPR008280">
    <property type="entry name" value="Tub_FtsZ_C"/>
</dbReference>
<dbReference type="CDD" id="cd02201">
    <property type="entry name" value="FtsZ_type1"/>
    <property type="match status" value="1"/>
</dbReference>
<sequence length="555" mass="57635">MTIKLSIPTVDVQSRPRITVFGVGGAGGNAVNNMIRANLEGVEFVVANTDAQALTCSQASKRVQLGSTITRGLGAGSRPDVGRAAAEEQLEEILSHLDGTNMAFITAGMGGGTGTGAAPVIARAAREQGILTVGVVTKPFHFEGAHRMRIAEAGIQELAQFVDTLIIIPNQNLFRVATEKTTFADAFKMADDVLHAGVRGVTDLMVMPGLINLDFADIRTVMTEMGKAMMGTGEADGDNRAIAAAEAAISNPLLDDVSMKGARGVLINITGGHDLTLFEVDEAANRIREEVDPEANIIFGSTFDQTMEGRVRVSVVATGIESIASAQPRVPGQPQLAVVGGRSPHTPVRSVPQAPAREAMRPAGFTAGNLAASTYVNLTPAPMPTPVAAEPDAAAMPAPLPEETALEAAPVEMGAPVPTEAQRPMFEQAGPRGPAAPQGPLRGERREGAFIPPRAADPGPRLGPATPDRYAAPGPDAKRPSLFQRMLGIGGQPAQPAPAPRMPAPAPTAPRNPLQAQPPVGAAAPVGPEAGARPKAPSPEEDHLDIPAFLRRQAN</sequence>
<dbReference type="SUPFAM" id="SSF52490">
    <property type="entry name" value="Tubulin nucleotide-binding domain-like"/>
    <property type="match status" value="1"/>
</dbReference>
<dbReference type="PRINTS" id="PR00423">
    <property type="entry name" value="CELLDVISFTSZ"/>
</dbReference>
<dbReference type="RefSeq" id="WP_377359686.1">
    <property type="nucleotide sequence ID" value="NZ_JBHTCM010000012.1"/>
</dbReference>
<keyword evidence="4 6" id="KW-0131">Cell cycle</keyword>
<feature type="binding site" evidence="4">
    <location>
        <position position="143"/>
    </location>
    <ligand>
        <name>GTP</name>
        <dbReference type="ChEBI" id="CHEBI:37565"/>
    </ligand>
</feature>
<evidence type="ECO:0000256" key="5">
    <source>
        <dbReference type="NCBIfam" id="TIGR00065"/>
    </source>
</evidence>
<dbReference type="SMART" id="SM00864">
    <property type="entry name" value="Tubulin"/>
    <property type="match status" value="1"/>
</dbReference>
<dbReference type="Pfam" id="PF12327">
    <property type="entry name" value="FtsZ_C"/>
    <property type="match status" value="1"/>
</dbReference>
<dbReference type="InterPro" id="IPR000158">
    <property type="entry name" value="Cell_div_FtsZ"/>
</dbReference>
<evidence type="ECO:0000256" key="2">
    <source>
        <dbReference type="ARBA" id="ARBA00022741"/>
    </source>
</evidence>
<evidence type="ECO:0000256" key="7">
    <source>
        <dbReference type="SAM" id="MobiDB-lite"/>
    </source>
</evidence>
<dbReference type="NCBIfam" id="TIGR00065">
    <property type="entry name" value="ftsZ"/>
    <property type="match status" value="1"/>
</dbReference>
<feature type="binding site" evidence="4">
    <location>
        <begin position="25"/>
        <end position="29"/>
    </location>
    <ligand>
        <name>GTP</name>
        <dbReference type="ChEBI" id="CHEBI:37565"/>
    </ligand>
</feature>
<keyword evidence="4 6" id="KW-0132">Cell division</keyword>
<gene>
    <name evidence="4 10" type="primary">ftsZ</name>
    <name evidence="10" type="ORF">ACFQPS_13165</name>
</gene>
<evidence type="ECO:0000256" key="1">
    <source>
        <dbReference type="ARBA" id="ARBA00009690"/>
    </source>
</evidence>
<organism evidence="10 11">
    <name type="scientific">Rhodocista pekingensis</name>
    <dbReference type="NCBI Taxonomy" id="201185"/>
    <lineage>
        <taxon>Bacteria</taxon>
        <taxon>Pseudomonadati</taxon>
        <taxon>Pseudomonadota</taxon>
        <taxon>Alphaproteobacteria</taxon>
        <taxon>Rhodospirillales</taxon>
        <taxon>Azospirillaceae</taxon>
        <taxon>Rhodocista</taxon>
    </lineage>
</organism>
<dbReference type="SMART" id="SM00865">
    <property type="entry name" value="Tubulin_C"/>
    <property type="match status" value="1"/>
</dbReference>
<comment type="function">
    <text evidence="4 6">Essential cell division protein that forms a contractile ring structure (Z ring) at the future cell division site. The regulation of the ring assembly controls the timing and the location of cell division. One of the functions of the FtsZ ring is to recruit other cell division proteins to the septum to produce a new cell wall between the dividing cells. Binds GTP and shows GTPase activity.</text>
</comment>
<keyword evidence="4" id="KW-0963">Cytoplasm</keyword>
<name>A0ABW2KY50_9PROT</name>
<feature type="domain" description="Tubulin/FtsZ 2-layer sandwich" evidence="9">
    <location>
        <begin position="211"/>
        <end position="329"/>
    </location>
</feature>
<feature type="binding site" evidence="4">
    <location>
        <position position="147"/>
    </location>
    <ligand>
        <name>GTP</name>
        <dbReference type="ChEBI" id="CHEBI:37565"/>
    </ligand>
</feature>
<protein>
    <recommendedName>
        <fullName evidence="4 5">Cell division protein FtsZ</fullName>
    </recommendedName>
</protein>
<dbReference type="PROSITE" id="PS01134">
    <property type="entry name" value="FTSZ_1"/>
    <property type="match status" value="1"/>
</dbReference>
<feature type="binding site" evidence="4">
    <location>
        <begin position="112"/>
        <end position="114"/>
    </location>
    <ligand>
        <name>GTP</name>
        <dbReference type="ChEBI" id="CHEBI:37565"/>
    </ligand>
</feature>
<dbReference type="InterPro" id="IPR036525">
    <property type="entry name" value="Tubulin/FtsZ_GTPase_sf"/>
</dbReference>
<comment type="caution">
    <text evidence="10">The sequence shown here is derived from an EMBL/GenBank/DDBJ whole genome shotgun (WGS) entry which is preliminary data.</text>
</comment>
<feature type="compositionally biased region" description="Low complexity" evidence="7">
    <location>
        <begin position="428"/>
        <end position="441"/>
    </location>
</feature>
<evidence type="ECO:0000313" key="10">
    <source>
        <dbReference type="EMBL" id="MFC7334116.1"/>
    </source>
</evidence>
<dbReference type="SUPFAM" id="SSF55307">
    <property type="entry name" value="Tubulin C-terminal domain-like"/>
    <property type="match status" value="1"/>
</dbReference>
<comment type="subunit">
    <text evidence="4">Homodimer. Polymerizes to form a dynamic ring structure in a strictly GTP-dependent manner. Interacts directly with several other division proteins.</text>
</comment>
<dbReference type="EMBL" id="JBHTCM010000012">
    <property type="protein sequence ID" value="MFC7334116.1"/>
    <property type="molecule type" value="Genomic_DNA"/>
</dbReference>
<feature type="region of interest" description="Disordered" evidence="7">
    <location>
        <begin position="426"/>
        <end position="445"/>
    </location>
</feature>
<reference evidence="11" key="1">
    <citation type="journal article" date="2019" name="Int. J. Syst. Evol. Microbiol.">
        <title>The Global Catalogue of Microorganisms (GCM) 10K type strain sequencing project: providing services to taxonomists for standard genome sequencing and annotation.</title>
        <authorList>
            <consortium name="The Broad Institute Genomics Platform"/>
            <consortium name="The Broad Institute Genome Sequencing Center for Infectious Disease"/>
            <person name="Wu L."/>
            <person name="Ma J."/>
        </authorList>
    </citation>
    <scope>NUCLEOTIDE SEQUENCE [LARGE SCALE GENOMIC DNA]</scope>
    <source>
        <strain evidence="11">CGMCC 1.16275</strain>
    </source>
</reference>
<dbReference type="InterPro" id="IPR037103">
    <property type="entry name" value="Tubulin/FtsZ-like_C"/>
</dbReference>
<comment type="subcellular location">
    <subcellularLocation>
        <location evidence="4">Cytoplasm</location>
    </subcellularLocation>
    <text evidence="4">Assembles at midcell at the inner surface of the cytoplasmic membrane.</text>
</comment>
<feature type="compositionally biased region" description="Low complexity" evidence="7">
    <location>
        <begin position="511"/>
        <end position="534"/>
    </location>
</feature>
<dbReference type="PANTHER" id="PTHR30314">
    <property type="entry name" value="CELL DIVISION PROTEIN FTSZ-RELATED"/>
    <property type="match status" value="1"/>
</dbReference>
<dbReference type="InterPro" id="IPR024757">
    <property type="entry name" value="FtsZ_C"/>
</dbReference>
<dbReference type="Pfam" id="PF00091">
    <property type="entry name" value="Tubulin"/>
    <property type="match status" value="1"/>
</dbReference>
<feature type="region of interest" description="Disordered" evidence="7">
    <location>
        <begin position="450"/>
        <end position="555"/>
    </location>
</feature>
<accession>A0ABW2KY50</accession>
<dbReference type="Gene3D" id="3.40.50.1440">
    <property type="entry name" value="Tubulin/FtsZ, GTPase domain"/>
    <property type="match status" value="1"/>
</dbReference>
<dbReference type="InterPro" id="IPR020805">
    <property type="entry name" value="Cell_div_FtsZ_CS"/>
</dbReference>
<keyword evidence="4 6" id="KW-0717">Septation</keyword>
<dbReference type="InterPro" id="IPR003008">
    <property type="entry name" value="Tubulin_FtsZ_GTPase"/>
</dbReference>
<dbReference type="InterPro" id="IPR045061">
    <property type="entry name" value="FtsZ/CetZ"/>
</dbReference>
<dbReference type="PROSITE" id="PS01135">
    <property type="entry name" value="FTSZ_2"/>
    <property type="match status" value="1"/>
</dbReference>
<evidence type="ECO:0000313" key="11">
    <source>
        <dbReference type="Proteomes" id="UP001596456"/>
    </source>
</evidence>
<keyword evidence="2 4" id="KW-0547">Nucleotide-binding</keyword>
<evidence type="ECO:0000259" key="8">
    <source>
        <dbReference type="SMART" id="SM00864"/>
    </source>
</evidence>
<evidence type="ECO:0000256" key="4">
    <source>
        <dbReference type="HAMAP-Rule" id="MF_00909"/>
    </source>
</evidence>
<dbReference type="GO" id="GO:0051301">
    <property type="term" value="P:cell division"/>
    <property type="evidence" value="ECO:0007669"/>
    <property type="project" value="UniProtKB-KW"/>
</dbReference>
<evidence type="ECO:0000259" key="9">
    <source>
        <dbReference type="SMART" id="SM00865"/>
    </source>
</evidence>
<keyword evidence="11" id="KW-1185">Reference proteome</keyword>
<evidence type="ECO:0000256" key="6">
    <source>
        <dbReference type="RuleBase" id="RU000631"/>
    </source>
</evidence>
<proteinExistence type="inferred from homology"/>
<evidence type="ECO:0000256" key="3">
    <source>
        <dbReference type="ARBA" id="ARBA00023134"/>
    </source>
</evidence>
<comment type="similarity">
    <text evidence="1 4 6">Belongs to the FtsZ family.</text>
</comment>
<dbReference type="Gene3D" id="3.30.1330.20">
    <property type="entry name" value="Tubulin/FtsZ, C-terminal domain"/>
    <property type="match status" value="1"/>
</dbReference>
<keyword evidence="3 4" id="KW-0342">GTP-binding</keyword>
<feature type="compositionally biased region" description="Pro residues" evidence="7">
    <location>
        <begin position="495"/>
        <end position="510"/>
    </location>
</feature>
<dbReference type="Proteomes" id="UP001596456">
    <property type="component" value="Unassembled WGS sequence"/>
</dbReference>
<feature type="binding site" evidence="4">
    <location>
        <position position="191"/>
    </location>
    <ligand>
        <name>GTP</name>
        <dbReference type="ChEBI" id="CHEBI:37565"/>
    </ligand>
</feature>
<feature type="domain" description="Tubulin/FtsZ GTPase" evidence="8">
    <location>
        <begin position="17"/>
        <end position="209"/>
    </location>
</feature>